<dbReference type="EMBL" id="QFZK01000016">
    <property type="protein sequence ID" value="RFO95482.1"/>
    <property type="molecule type" value="Genomic_DNA"/>
</dbReference>
<reference evidence="6 7" key="1">
    <citation type="submission" date="2018-05" db="EMBL/GenBank/DDBJ databases">
        <title>Rhodoferax soyangensis sp.nov., isolated from an oligotrophic freshwater lake.</title>
        <authorList>
            <person name="Park M."/>
        </authorList>
    </citation>
    <scope>NUCLEOTIDE SEQUENCE [LARGE SCALE GENOMIC DNA]</scope>
    <source>
        <strain evidence="6 7">IMCC26218</strain>
    </source>
</reference>
<dbReference type="PANTHER" id="PTHR23514:SF13">
    <property type="entry name" value="INNER MEMBRANE PROTEIN YBJJ"/>
    <property type="match status" value="1"/>
</dbReference>
<dbReference type="GO" id="GO:0022857">
    <property type="term" value="F:transmembrane transporter activity"/>
    <property type="evidence" value="ECO:0007669"/>
    <property type="project" value="InterPro"/>
</dbReference>
<feature type="transmembrane region" description="Helical" evidence="5">
    <location>
        <begin position="237"/>
        <end position="257"/>
    </location>
</feature>
<feature type="transmembrane region" description="Helical" evidence="5">
    <location>
        <begin position="328"/>
        <end position="349"/>
    </location>
</feature>
<evidence type="ECO:0000313" key="6">
    <source>
        <dbReference type="EMBL" id="RFO95482.1"/>
    </source>
</evidence>
<feature type="transmembrane region" description="Helical" evidence="5">
    <location>
        <begin position="69"/>
        <end position="85"/>
    </location>
</feature>
<dbReference type="PANTHER" id="PTHR23514">
    <property type="entry name" value="BYPASS OF STOP CODON PROTEIN 6"/>
    <property type="match status" value="1"/>
</dbReference>
<feature type="transmembrane region" description="Helical" evidence="5">
    <location>
        <begin position="7"/>
        <end position="26"/>
    </location>
</feature>
<dbReference type="InterPro" id="IPR051788">
    <property type="entry name" value="MFS_Transporter"/>
</dbReference>
<protein>
    <submittedName>
        <fullName evidence="6">MFS transporter</fullName>
    </submittedName>
</protein>
<dbReference type="Proteomes" id="UP000260665">
    <property type="component" value="Unassembled WGS sequence"/>
</dbReference>
<evidence type="ECO:0000313" key="7">
    <source>
        <dbReference type="Proteomes" id="UP000260665"/>
    </source>
</evidence>
<dbReference type="AlphaFoldDB" id="A0A3E1R8V7"/>
<sequence length="389" mass="40729">MPQHRRVFACFFLYSFCMGGFFPRLAEIQRGMGVGEGALGLALIGVAAGTLISLSFGAHVIERMGHRRVLLWILPVLPVFYALASHATSPLLMFLCLFPAGILIGAVEVVVNLEADRAEHQSGRRLMNRSHAFWSIGFFSAAALGALMAWLGVSPQWHLAGVVLLSVAGTALLLGQFEAAPLRAADHSHADAQAPRFATPSAAILVLVVVTLPAMVLEGAGFDWSAIYMRDVFGSSAFLGGVAVATGAAAQAITRYFADGFVERHSPVLVARILLSVLALGCALVFFSGSAVVSLLGFALMGVGSSAIFPLAMSAAAQRTDRPSTVNVAALAQTAFVSFLLAPPLLGLVAQQFGIRWSFGIALPLVAWALWLSSALGASGVRARSGTPG</sequence>
<name>A0A3E1R8V7_9BURK</name>
<feature type="transmembrane region" description="Helical" evidence="5">
    <location>
        <begin position="132"/>
        <end position="151"/>
    </location>
</feature>
<feature type="transmembrane region" description="Helical" evidence="5">
    <location>
        <begin position="197"/>
        <end position="217"/>
    </location>
</feature>
<feature type="transmembrane region" description="Helical" evidence="5">
    <location>
        <begin position="38"/>
        <end position="57"/>
    </location>
</feature>
<dbReference type="SUPFAM" id="SSF103473">
    <property type="entry name" value="MFS general substrate transporter"/>
    <property type="match status" value="1"/>
</dbReference>
<dbReference type="GO" id="GO:0016020">
    <property type="term" value="C:membrane"/>
    <property type="evidence" value="ECO:0007669"/>
    <property type="project" value="UniProtKB-SubCell"/>
</dbReference>
<proteinExistence type="predicted"/>
<evidence type="ECO:0000256" key="2">
    <source>
        <dbReference type="ARBA" id="ARBA00022692"/>
    </source>
</evidence>
<dbReference type="InterPro" id="IPR036259">
    <property type="entry name" value="MFS_trans_sf"/>
</dbReference>
<comment type="caution">
    <text evidence="6">The sequence shown here is derived from an EMBL/GenBank/DDBJ whole genome shotgun (WGS) entry which is preliminary data.</text>
</comment>
<keyword evidence="2 5" id="KW-0812">Transmembrane</keyword>
<dbReference type="CDD" id="cd17393">
    <property type="entry name" value="MFS_MosC_like"/>
    <property type="match status" value="1"/>
</dbReference>
<evidence type="ECO:0000256" key="5">
    <source>
        <dbReference type="SAM" id="Phobius"/>
    </source>
</evidence>
<keyword evidence="7" id="KW-1185">Reference proteome</keyword>
<evidence type="ECO:0000256" key="1">
    <source>
        <dbReference type="ARBA" id="ARBA00004141"/>
    </source>
</evidence>
<comment type="subcellular location">
    <subcellularLocation>
        <location evidence="1">Membrane</location>
        <topology evidence="1">Multi-pass membrane protein</topology>
    </subcellularLocation>
</comment>
<feature type="transmembrane region" description="Helical" evidence="5">
    <location>
        <begin position="355"/>
        <end position="376"/>
    </location>
</feature>
<evidence type="ECO:0000256" key="4">
    <source>
        <dbReference type="ARBA" id="ARBA00023136"/>
    </source>
</evidence>
<evidence type="ECO:0000256" key="3">
    <source>
        <dbReference type="ARBA" id="ARBA00022989"/>
    </source>
</evidence>
<organism evidence="6 7">
    <name type="scientific">Rhodoferax lacus</name>
    <dbReference type="NCBI Taxonomy" id="2184758"/>
    <lineage>
        <taxon>Bacteria</taxon>
        <taxon>Pseudomonadati</taxon>
        <taxon>Pseudomonadota</taxon>
        <taxon>Betaproteobacteria</taxon>
        <taxon>Burkholderiales</taxon>
        <taxon>Comamonadaceae</taxon>
        <taxon>Rhodoferax</taxon>
    </lineage>
</organism>
<dbReference type="Gene3D" id="1.20.1250.20">
    <property type="entry name" value="MFS general substrate transporter like domains"/>
    <property type="match status" value="2"/>
</dbReference>
<keyword evidence="4 5" id="KW-0472">Membrane</keyword>
<accession>A0A3E1R8V7</accession>
<feature type="transmembrane region" description="Helical" evidence="5">
    <location>
        <begin position="269"/>
        <end position="289"/>
    </location>
</feature>
<dbReference type="OrthoDB" id="9810941at2"/>
<gene>
    <name evidence="6" type="ORF">DIC66_18270</name>
</gene>
<dbReference type="InterPro" id="IPR011701">
    <property type="entry name" value="MFS"/>
</dbReference>
<keyword evidence="3 5" id="KW-1133">Transmembrane helix</keyword>
<feature type="transmembrane region" description="Helical" evidence="5">
    <location>
        <begin position="295"/>
        <end position="316"/>
    </location>
</feature>
<feature type="transmembrane region" description="Helical" evidence="5">
    <location>
        <begin position="91"/>
        <end position="111"/>
    </location>
</feature>
<dbReference type="Pfam" id="PF07690">
    <property type="entry name" value="MFS_1"/>
    <property type="match status" value="1"/>
</dbReference>